<dbReference type="Proteomes" id="UP000705379">
    <property type="component" value="Unassembled WGS sequence"/>
</dbReference>
<proteinExistence type="predicted"/>
<sequence>MSYPIKPTVFKENPYQDEWFDTDFIYSPDGIQSYPEHHCKLTFEKSLPYIENFRVALDIGCRDGEYSRYLQKKFERVYGFDVNRKKYFPYNVDLKKTTHFTCGLGDKEGTLLMSGGTHKHVKGKMKEHPVFTLDSFEFENVDYIKIDVEGYERRVLIGGEQTIRKYRPLIIIEQNDVQLPDEEPFAAKKWLEDLGYVHVATCPRGWDHIMQAPERLKLTSPRKKVDAGFLKKALNAFRLRT</sequence>
<dbReference type="InterPro" id="IPR029063">
    <property type="entry name" value="SAM-dependent_MTases_sf"/>
</dbReference>
<reference evidence="2" key="2">
    <citation type="journal article" date="2021" name="Microorganisms">
        <title>Bacterial Dimethylsulfoniopropionate Biosynthesis in the East China Sea.</title>
        <authorList>
            <person name="Liu J."/>
            <person name="Zhang Y."/>
            <person name="Liu J."/>
            <person name="Zhong H."/>
            <person name="Williams B.T."/>
            <person name="Zheng Y."/>
            <person name="Curson A.R.J."/>
            <person name="Sun C."/>
            <person name="Sun H."/>
            <person name="Song D."/>
            <person name="Wagner Mackenzie B."/>
            <person name="Bermejo Martinez A."/>
            <person name="Todd J.D."/>
            <person name="Zhang X.H."/>
        </authorList>
    </citation>
    <scope>NUCLEOTIDE SEQUENCE</scope>
    <source>
        <strain evidence="2">AESS21</strain>
    </source>
</reference>
<reference evidence="2" key="1">
    <citation type="submission" date="2018-08" db="EMBL/GenBank/DDBJ databases">
        <authorList>
            <person name="Jin W."/>
            <person name="Wang H."/>
            <person name="Yang Y."/>
            <person name="Li M."/>
            <person name="Liu J."/>
        </authorList>
    </citation>
    <scope>NUCLEOTIDE SEQUENCE</scope>
    <source>
        <strain evidence="2">AESS21</strain>
    </source>
</reference>
<dbReference type="Pfam" id="PF05050">
    <property type="entry name" value="Methyltransf_21"/>
    <property type="match status" value="1"/>
</dbReference>
<evidence type="ECO:0000259" key="1">
    <source>
        <dbReference type="Pfam" id="PF05050"/>
    </source>
</evidence>
<dbReference type="InterPro" id="IPR052514">
    <property type="entry name" value="SAM-dependent_MTase"/>
</dbReference>
<dbReference type="NCBIfam" id="TIGR01444">
    <property type="entry name" value="fkbM_fam"/>
    <property type="match status" value="1"/>
</dbReference>
<name>A0A944GUU2_9HYPH</name>
<dbReference type="AlphaFoldDB" id="A0A944GUU2"/>
<dbReference type="InterPro" id="IPR006342">
    <property type="entry name" value="FkbM_mtfrase"/>
</dbReference>
<accession>A0A944GUU2</accession>
<dbReference type="EMBL" id="QTKU01000009">
    <property type="protein sequence ID" value="MBS8262779.1"/>
    <property type="molecule type" value="Genomic_DNA"/>
</dbReference>
<evidence type="ECO:0000313" key="3">
    <source>
        <dbReference type="Proteomes" id="UP000705379"/>
    </source>
</evidence>
<feature type="domain" description="Methyltransferase FkbM" evidence="1">
    <location>
        <begin position="125"/>
        <end position="196"/>
    </location>
</feature>
<dbReference type="GO" id="GO:0032259">
    <property type="term" value="P:methylation"/>
    <property type="evidence" value="ECO:0007669"/>
    <property type="project" value="UniProtKB-KW"/>
</dbReference>
<dbReference type="Gene3D" id="3.40.50.150">
    <property type="entry name" value="Vaccinia Virus protein VP39"/>
    <property type="match status" value="1"/>
</dbReference>
<keyword evidence="2" id="KW-0808">Transferase</keyword>
<protein>
    <submittedName>
        <fullName evidence="2">FkbM family methyltransferase</fullName>
    </submittedName>
</protein>
<dbReference type="RefSeq" id="WP_213218109.1">
    <property type="nucleotide sequence ID" value="NZ_QTKU01000009.1"/>
</dbReference>
<dbReference type="PANTHER" id="PTHR34203:SF15">
    <property type="entry name" value="SLL1173 PROTEIN"/>
    <property type="match status" value="1"/>
</dbReference>
<evidence type="ECO:0000313" key="2">
    <source>
        <dbReference type="EMBL" id="MBS8262779.1"/>
    </source>
</evidence>
<comment type="caution">
    <text evidence="2">The sequence shown here is derived from an EMBL/GenBank/DDBJ whole genome shotgun (WGS) entry which is preliminary data.</text>
</comment>
<dbReference type="PANTHER" id="PTHR34203">
    <property type="entry name" value="METHYLTRANSFERASE, FKBM FAMILY PROTEIN"/>
    <property type="match status" value="1"/>
</dbReference>
<gene>
    <name evidence="2" type="ORF">DYI23_21325</name>
</gene>
<keyword evidence="2" id="KW-0489">Methyltransferase</keyword>
<organism evidence="2 3">
    <name type="scientific">Roseibium polysiphoniae</name>
    <dbReference type="NCBI Taxonomy" id="2571221"/>
    <lineage>
        <taxon>Bacteria</taxon>
        <taxon>Pseudomonadati</taxon>
        <taxon>Pseudomonadota</taxon>
        <taxon>Alphaproteobacteria</taxon>
        <taxon>Hyphomicrobiales</taxon>
        <taxon>Stappiaceae</taxon>
        <taxon>Roseibium</taxon>
    </lineage>
</organism>
<dbReference type="GO" id="GO:0008168">
    <property type="term" value="F:methyltransferase activity"/>
    <property type="evidence" value="ECO:0007669"/>
    <property type="project" value="UniProtKB-KW"/>
</dbReference>
<dbReference type="SUPFAM" id="SSF53335">
    <property type="entry name" value="S-adenosyl-L-methionine-dependent methyltransferases"/>
    <property type="match status" value="1"/>
</dbReference>